<keyword evidence="1" id="KW-0812">Transmembrane</keyword>
<dbReference type="InterPro" id="IPR012336">
    <property type="entry name" value="Thioredoxin-like_fold"/>
</dbReference>
<evidence type="ECO:0000313" key="4">
    <source>
        <dbReference type="Proteomes" id="UP000565715"/>
    </source>
</evidence>
<evidence type="ECO:0000256" key="1">
    <source>
        <dbReference type="SAM" id="Phobius"/>
    </source>
</evidence>
<evidence type="ECO:0000313" key="3">
    <source>
        <dbReference type="EMBL" id="NKY33888.1"/>
    </source>
</evidence>
<reference evidence="3 4" key="1">
    <citation type="submission" date="2020-04" db="EMBL/GenBank/DDBJ databases">
        <title>MicrobeNet Type strains.</title>
        <authorList>
            <person name="Nicholson A.C."/>
        </authorList>
    </citation>
    <scope>NUCLEOTIDE SEQUENCE [LARGE SCALE GENOMIC DNA]</scope>
    <source>
        <strain evidence="3 4">DSM 45078</strain>
    </source>
</reference>
<proteinExistence type="predicted"/>
<keyword evidence="4" id="KW-1185">Reference proteome</keyword>
<dbReference type="AlphaFoldDB" id="A0A846XCU7"/>
<dbReference type="Gene3D" id="3.40.30.10">
    <property type="entry name" value="Glutaredoxin"/>
    <property type="match status" value="1"/>
</dbReference>
<comment type="caution">
    <text evidence="3">The sequence shown here is derived from an EMBL/GenBank/DDBJ whole genome shotgun (WGS) entry which is preliminary data.</text>
</comment>
<evidence type="ECO:0000259" key="2">
    <source>
        <dbReference type="Pfam" id="PF13462"/>
    </source>
</evidence>
<accession>A0A846XCU7</accession>
<dbReference type="Pfam" id="PF13462">
    <property type="entry name" value="Thioredoxin_4"/>
    <property type="match status" value="1"/>
</dbReference>
<name>A0A846XCU7_9NOCA</name>
<feature type="domain" description="Thioredoxin-like fold" evidence="2">
    <location>
        <begin position="54"/>
        <end position="217"/>
    </location>
</feature>
<sequence>MSNGTTYALGGVALALIALIVFFAFRWGADDAEVRNDGYGPVRNTAVTAAVQSDGGIRLGLPEAPKTLEIYEDPMCPGCGSLEHLYGQEIAQKIDEGKLAVRYRFVNFLDTESDSGDYSTRATSALQCVAETGSGVTYSKFHDTLLTTRQPEEGSGLTDDDLAALATESGAPQSTRDCIATGARTDQARQQATEAVEDLKTALDGDAATPSVFDVATKLDTQNQEWVQQVAP</sequence>
<dbReference type="InterPro" id="IPR036249">
    <property type="entry name" value="Thioredoxin-like_sf"/>
</dbReference>
<keyword evidence="1" id="KW-0472">Membrane</keyword>
<dbReference type="EMBL" id="JAAXOO010000003">
    <property type="protein sequence ID" value="NKY33888.1"/>
    <property type="molecule type" value="Genomic_DNA"/>
</dbReference>
<dbReference type="SUPFAM" id="SSF52833">
    <property type="entry name" value="Thioredoxin-like"/>
    <property type="match status" value="1"/>
</dbReference>
<keyword evidence="1" id="KW-1133">Transmembrane helix</keyword>
<gene>
    <name evidence="3" type="ORF">HGA13_12485</name>
</gene>
<feature type="transmembrane region" description="Helical" evidence="1">
    <location>
        <begin position="6"/>
        <end position="25"/>
    </location>
</feature>
<dbReference type="Proteomes" id="UP000565715">
    <property type="component" value="Unassembled WGS sequence"/>
</dbReference>
<organism evidence="3 4">
    <name type="scientific">Nocardia speluncae</name>
    <dbReference type="NCBI Taxonomy" id="419477"/>
    <lineage>
        <taxon>Bacteria</taxon>
        <taxon>Bacillati</taxon>
        <taxon>Actinomycetota</taxon>
        <taxon>Actinomycetes</taxon>
        <taxon>Mycobacteriales</taxon>
        <taxon>Nocardiaceae</taxon>
        <taxon>Nocardia</taxon>
    </lineage>
</organism>
<protein>
    <submittedName>
        <fullName evidence="3">Thioredoxin domain-containing protein</fullName>
    </submittedName>
</protein>